<name>A0A150TX41_SORCE</name>
<evidence type="ECO:0000313" key="2">
    <source>
        <dbReference type="Proteomes" id="UP000075502"/>
    </source>
</evidence>
<organism evidence="1 2">
    <name type="scientific">Sorangium cellulosum</name>
    <name type="common">Polyangium cellulosum</name>
    <dbReference type="NCBI Taxonomy" id="56"/>
    <lineage>
        <taxon>Bacteria</taxon>
        <taxon>Pseudomonadati</taxon>
        <taxon>Myxococcota</taxon>
        <taxon>Polyangia</taxon>
        <taxon>Polyangiales</taxon>
        <taxon>Polyangiaceae</taxon>
        <taxon>Sorangium</taxon>
    </lineage>
</organism>
<reference evidence="1 2" key="1">
    <citation type="submission" date="2014-02" db="EMBL/GenBank/DDBJ databases">
        <title>The small core and large imbalanced accessory genome model reveals a collaborative survival strategy of Sorangium cellulosum strains in nature.</title>
        <authorList>
            <person name="Han K."/>
            <person name="Peng R."/>
            <person name="Blom J."/>
            <person name="Li Y.-Z."/>
        </authorList>
    </citation>
    <scope>NUCLEOTIDE SEQUENCE [LARGE SCALE GENOMIC DNA]</scope>
    <source>
        <strain evidence="1 2">So0007-03</strain>
    </source>
</reference>
<gene>
    <name evidence="1" type="ORF">BE21_19310</name>
</gene>
<dbReference type="EMBL" id="JEME01000755">
    <property type="protein sequence ID" value="KYG09176.1"/>
    <property type="molecule type" value="Genomic_DNA"/>
</dbReference>
<protein>
    <submittedName>
        <fullName evidence="1">Uncharacterized protein</fullName>
    </submittedName>
</protein>
<comment type="caution">
    <text evidence="1">The sequence shown here is derived from an EMBL/GenBank/DDBJ whole genome shotgun (WGS) entry which is preliminary data.</text>
</comment>
<sequence length="166" mass="17538">MPNTNVFTGMDGAITVAVESGAEGEAAKAVADIYGLAPIGRAQGVTVEVVAEMRPFHEMGQRYATELRSGNVEVRGSIARAHVNGALLKLMLGEGAGTSRPAGAFVSPTFNLSLRMVNAAKPDNSSTITVHGVKLNGWSFAMPEDDFVLERVTFKALWISVEDSGE</sequence>
<proteinExistence type="predicted"/>
<dbReference type="Proteomes" id="UP000075502">
    <property type="component" value="Unassembled WGS sequence"/>
</dbReference>
<accession>A0A150TX41</accession>
<dbReference type="AlphaFoldDB" id="A0A150TX41"/>
<evidence type="ECO:0000313" key="1">
    <source>
        <dbReference type="EMBL" id="KYG09176.1"/>
    </source>
</evidence>